<dbReference type="SMART" id="SM00338">
    <property type="entry name" value="BRLZ"/>
    <property type="match status" value="1"/>
</dbReference>
<proteinExistence type="predicted"/>
<evidence type="ECO:0000259" key="5">
    <source>
        <dbReference type="PROSITE" id="PS50217"/>
    </source>
</evidence>
<keyword evidence="7" id="KW-1185">Reference proteome</keyword>
<feature type="coiled-coil region" evidence="4">
    <location>
        <begin position="269"/>
        <end position="310"/>
    </location>
</feature>
<dbReference type="Proteomes" id="UP000250235">
    <property type="component" value="Unassembled WGS sequence"/>
</dbReference>
<evidence type="ECO:0000313" key="6">
    <source>
        <dbReference type="EMBL" id="KZV54578.1"/>
    </source>
</evidence>
<organism evidence="6 7">
    <name type="scientific">Dorcoceras hygrometricum</name>
    <dbReference type="NCBI Taxonomy" id="472368"/>
    <lineage>
        <taxon>Eukaryota</taxon>
        <taxon>Viridiplantae</taxon>
        <taxon>Streptophyta</taxon>
        <taxon>Embryophyta</taxon>
        <taxon>Tracheophyta</taxon>
        <taxon>Spermatophyta</taxon>
        <taxon>Magnoliopsida</taxon>
        <taxon>eudicotyledons</taxon>
        <taxon>Gunneridae</taxon>
        <taxon>Pentapetalae</taxon>
        <taxon>asterids</taxon>
        <taxon>lamiids</taxon>
        <taxon>Lamiales</taxon>
        <taxon>Gesneriaceae</taxon>
        <taxon>Didymocarpoideae</taxon>
        <taxon>Trichosporeae</taxon>
        <taxon>Loxocarpinae</taxon>
        <taxon>Dorcoceras</taxon>
    </lineage>
</organism>
<dbReference type="InterPro" id="IPR043452">
    <property type="entry name" value="BZIP46-like"/>
</dbReference>
<dbReference type="PROSITE" id="PS50217">
    <property type="entry name" value="BZIP"/>
    <property type="match status" value="1"/>
</dbReference>
<dbReference type="EMBL" id="KQ989519">
    <property type="protein sequence ID" value="KZV54578.1"/>
    <property type="molecule type" value="Genomic_DNA"/>
</dbReference>
<dbReference type="GO" id="GO:0003700">
    <property type="term" value="F:DNA-binding transcription factor activity"/>
    <property type="evidence" value="ECO:0007669"/>
    <property type="project" value="InterPro"/>
</dbReference>
<dbReference type="PROSITE" id="PS00036">
    <property type="entry name" value="BZIP_BASIC"/>
    <property type="match status" value="1"/>
</dbReference>
<protein>
    <submittedName>
        <fullName evidence="6">Abscisic acid responsive elements-binding factor 2 isoform 1</fullName>
    </submittedName>
</protein>
<evidence type="ECO:0000256" key="1">
    <source>
        <dbReference type="ARBA" id="ARBA00004123"/>
    </source>
</evidence>
<evidence type="ECO:0000313" key="7">
    <source>
        <dbReference type="Proteomes" id="UP000250235"/>
    </source>
</evidence>
<dbReference type="PANTHER" id="PTHR22952">
    <property type="entry name" value="CAMP-RESPONSE ELEMENT BINDING PROTEIN-RELATED"/>
    <property type="match status" value="1"/>
</dbReference>
<dbReference type="Pfam" id="PF00170">
    <property type="entry name" value="bZIP_1"/>
    <property type="match status" value="1"/>
</dbReference>
<dbReference type="GO" id="GO:0005634">
    <property type="term" value="C:nucleus"/>
    <property type="evidence" value="ECO:0007669"/>
    <property type="project" value="UniProtKB-SubCell"/>
</dbReference>
<evidence type="ECO:0000256" key="4">
    <source>
        <dbReference type="SAM" id="Coils"/>
    </source>
</evidence>
<dbReference type="FunFam" id="1.20.5.170:FF:000036">
    <property type="entry name" value="ABSCISIC ACID-INSENSITIVE 5-like protein 2"/>
    <property type="match status" value="1"/>
</dbReference>
<name>A0A2Z7DB20_9LAMI</name>
<accession>A0A2Z7DB20</accession>
<dbReference type="InterPro" id="IPR004827">
    <property type="entry name" value="bZIP"/>
</dbReference>
<dbReference type="SUPFAM" id="SSF57959">
    <property type="entry name" value="Leucine zipper domain"/>
    <property type="match status" value="1"/>
</dbReference>
<feature type="domain" description="BZIP" evidence="5">
    <location>
        <begin position="255"/>
        <end position="300"/>
    </location>
</feature>
<gene>
    <name evidence="6" type="ORF">F511_01376</name>
</gene>
<dbReference type="GO" id="GO:0003677">
    <property type="term" value="F:DNA binding"/>
    <property type="evidence" value="ECO:0007669"/>
    <property type="project" value="UniProtKB-KW"/>
</dbReference>
<dbReference type="Gene3D" id="1.20.5.170">
    <property type="match status" value="1"/>
</dbReference>
<comment type="subcellular location">
    <subcellularLocation>
        <location evidence="1">Nucleus</location>
    </subcellularLocation>
</comment>
<keyword evidence="2" id="KW-0238">DNA-binding</keyword>
<keyword evidence="3" id="KW-0539">Nucleus</keyword>
<dbReference type="CDD" id="cd14707">
    <property type="entry name" value="bZIP_plant_BZIP46"/>
    <property type="match status" value="1"/>
</dbReference>
<keyword evidence="4" id="KW-0175">Coiled coil</keyword>
<dbReference type="InterPro" id="IPR046347">
    <property type="entry name" value="bZIP_sf"/>
</dbReference>
<evidence type="ECO:0000256" key="2">
    <source>
        <dbReference type="ARBA" id="ARBA00023125"/>
    </source>
</evidence>
<reference evidence="6 7" key="1">
    <citation type="journal article" date="2015" name="Proc. Natl. Acad. Sci. U.S.A.">
        <title>The resurrection genome of Boea hygrometrica: A blueprint for survival of dehydration.</title>
        <authorList>
            <person name="Xiao L."/>
            <person name="Yang G."/>
            <person name="Zhang L."/>
            <person name="Yang X."/>
            <person name="Zhao S."/>
            <person name="Ji Z."/>
            <person name="Zhou Q."/>
            <person name="Hu M."/>
            <person name="Wang Y."/>
            <person name="Chen M."/>
            <person name="Xu Y."/>
            <person name="Jin H."/>
            <person name="Xiao X."/>
            <person name="Hu G."/>
            <person name="Bao F."/>
            <person name="Hu Y."/>
            <person name="Wan P."/>
            <person name="Li L."/>
            <person name="Deng X."/>
            <person name="Kuang T."/>
            <person name="Xiang C."/>
            <person name="Zhu J.K."/>
            <person name="Oliver M.J."/>
            <person name="He Y."/>
        </authorList>
    </citation>
    <scope>NUCLEOTIDE SEQUENCE [LARGE SCALE GENOMIC DNA]</scope>
    <source>
        <strain evidence="7">cv. XS01</strain>
    </source>
</reference>
<dbReference type="GO" id="GO:0045893">
    <property type="term" value="P:positive regulation of DNA-templated transcription"/>
    <property type="evidence" value="ECO:0007669"/>
    <property type="project" value="InterPro"/>
</dbReference>
<dbReference type="PANTHER" id="PTHR22952:SF446">
    <property type="entry name" value="ABSCISIC ACID-INSENSITIVE 5-LIKE PROTEIN 5-RELATED"/>
    <property type="match status" value="1"/>
</dbReference>
<dbReference type="OrthoDB" id="1927218at2759"/>
<sequence>MTFDEFQNTVGGSLGKDFGSMNMDEFLKNIWSAEENQNIGSITGGGQELQKQGSLTLPRTLSLKTVDEVWQDMLKEYGGGIDSNSTGVVGSSSSQREPTLGEITLEDFLAKAGVVRDEAPVANDPSSKWDFGQQETGNGDLNTIDVRPGNLLLNINFGGGKVLQSPTVVASNGQLSSPGARTGILGIKSPKMSNTGIQGGGLGIHNGVGFPTGSPIVSSDGLKENGVLSSISPTPYMFGTGGLRGRKMAAVEKVLERRQRRMIKNRESAARSRARKQAYTRELEEEVAKLKAENQELQKKQAGMKALQKNLVYIS</sequence>
<dbReference type="AlphaFoldDB" id="A0A2Z7DB20"/>
<evidence type="ECO:0000256" key="3">
    <source>
        <dbReference type="ARBA" id="ARBA00023242"/>
    </source>
</evidence>